<gene>
    <name evidence="2" type="ORF">SteCoe_22523</name>
</gene>
<evidence type="ECO:0000313" key="3">
    <source>
        <dbReference type="Proteomes" id="UP000187209"/>
    </source>
</evidence>
<evidence type="ECO:0000313" key="2">
    <source>
        <dbReference type="EMBL" id="OMJ77818.1"/>
    </source>
</evidence>
<dbReference type="Proteomes" id="UP000187209">
    <property type="component" value="Unassembled WGS sequence"/>
</dbReference>
<dbReference type="SUPFAM" id="SSF47473">
    <property type="entry name" value="EF-hand"/>
    <property type="match status" value="1"/>
</dbReference>
<keyword evidence="3" id="KW-1185">Reference proteome</keyword>
<reference evidence="2 3" key="1">
    <citation type="submission" date="2016-11" db="EMBL/GenBank/DDBJ databases">
        <title>The macronuclear genome of Stentor coeruleus: a giant cell with tiny introns.</title>
        <authorList>
            <person name="Slabodnick M."/>
            <person name="Ruby J.G."/>
            <person name="Reiff S.B."/>
            <person name="Swart E.C."/>
            <person name="Gosai S."/>
            <person name="Prabakaran S."/>
            <person name="Witkowska E."/>
            <person name="Larue G.E."/>
            <person name="Fisher S."/>
            <person name="Freeman R.M."/>
            <person name="Gunawardena J."/>
            <person name="Chu W."/>
            <person name="Stover N.A."/>
            <person name="Gregory B.D."/>
            <person name="Nowacki M."/>
            <person name="Derisi J."/>
            <person name="Roy S.W."/>
            <person name="Marshall W.F."/>
            <person name="Sood P."/>
        </authorList>
    </citation>
    <scope>NUCLEOTIDE SEQUENCE [LARGE SCALE GENOMIC DNA]</scope>
    <source>
        <strain evidence="2">WM001</strain>
    </source>
</reference>
<sequence>MGCGGSIKVSKAHCENLIAKEISLLKFERIKAIDFDRLTHRNSYNLLMSENQFLLVCKHFSININDPNINSFFMNFYSKSNFYYSVRELSALGILLGSGSLKEKTNLLFENYDLDSSQTLTKTEILVMLEDVCKISFQHLPTFAIKSINSSESEHIVNYQSELKSIKFSLIHHYHDLLFEDLSDEITKDQFRKKFEIKEILYLLSPESLRIYSKQILLNIQNAVKAVKTYIENPEALNSSTMSKLSAKSSKNTYIY</sequence>
<evidence type="ECO:0000256" key="1">
    <source>
        <dbReference type="ARBA" id="ARBA00022837"/>
    </source>
</evidence>
<name>A0A1R2BM64_9CILI</name>
<dbReference type="InterPro" id="IPR011992">
    <property type="entry name" value="EF-hand-dom_pair"/>
</dbReference>
<protein>
    <recommendedName>
        <fullName evidence="4">EF-hand domain-containing protein</fullName>
    </recommendedName>
</protein>
<comment type="caution">
    <text evidence="2">The sequence shown here is derived from an EMBL/GenBank/DDBJ whole genome shotgun (WGS) entry which is preliminary data.</text>
</comment>
<dbReference type="EMBL" id="MPUH01000555">
    <property type="protein sequence ID" value="OMJ77818.1"/>
    <property type="molecule type" value="Genomic_DNA"/>
</dbReference>
<accession>A0A1R2BM64</accession>
<dbReference type="PROSITE" id="PS00018">
    <property type="entry name" value="EF_HAND_1"/>
    <property type="match status" value="1"/>
</dbReference>
<proteinExistence type="predicted"/>
<keyword evidence="1" id="KW-0106">Calcium</keyword>
<dbReference type="OrthoDB" id="323928at2759"/>
<evidence type="ECO:0008006" key="4">
    <source>
        <dbReference type="Google" id="ProtNLM"/>
    </source>
</evidence>
<organism evidence="2 3">
    <name type="scientific">Stentor coeruleus</name>
    <dbReference type="NCBI Taxonomy" id="5963"/>
    <lineage>
        <taxon>Eukaryota</taxon>
        <taxon>Sar</taxon>
        <taxon>Alveolata</taxon>
        <taxon>Ciliophora</taxon>
        <taxon>Postciliodesmatophora</taxon>
        <taxon>Heterotrichea</taxon>
        <taxon>Heterotrichida</taxon>
        <taxon>Stentoridae</taxon>
        <taxon>Stentor</taxon>
    </lineage>
</organism>
<dbReference type="InterPro" id="IPR018247">
    <property type="entry name" value="EF_Hand_1_Ca_BS"/>
</dbReference>
<dbReference type="AlphaFoldDB" id="A0A1R2BM64"/>
<dbReference type="Gene3D" id="1.10.238.10">
    <property type="entry name" value="EF-hand"/>
    <property type="match status" value="1"/>
</dbReference>